<sequence length="185" mass="19182">MKIVQSLALAGIALLPTSAFADWAGGYLGGSLGVTATDEAEQFGVTEFETENHNPIGFFAGYQAQSNQFVYGAEYAVSFSAVEANGADADAVYGDLKFRAGYDLGQILPYALLSVSAAVFSDDDDDTTASGLGFGAGVDYAVSDNFVVGGEFIFRAGDSVEVDGLEAPDASVESTALSVRAAYKF</sequence>
<evidence type="ECO:0000256" key="1">
    <source>
        <dbReference type="ARBA" id="ARBA00022729"/>
    </source>
</evidence>
<keyword evidence="1 2" id="KW-0732">Signal</keyword>
<proteinExistence type="predicted"/>
<dbReference type="Gene3D" id="2.40.160.20">
    <property type="match status" value="1"/>
</dbReference>
<evidence type="ECO:0000313" key="4">
    <source>
        <dbReference type="EMBL" id="WZC47944.1"/>
    </source>
</evidence>
<reference evidence="5" key="1">
    <citation type="submission" date="2024-04" db="EMBL/GenBank/DDBJ databases">
        <title>Phylogenomic analyses of a clade within the roseobacter group suggest taxonomic reassignments of species of the genera Aestuariivita, Citreicella, Loktanella, Nautella, Pelagibaca, Ruegeria, Thalassobius, Thiobacimonas and Tropicibacter, and the proposal o.</title>
        <authorList>
            <person name="Jeon C.O."/>
        </authorList>
    </citation>
    <scope>NUCLEOTIDE SEQUENCE [LARGE SCALE GENOMIC DNA]</scope>
    <source>
        <strain evidence="5">BS5-3</strain>
    </source>
</reference>
<name>A0ABZ2V0G5_9RHOB</name>
<feature type="signal peptide" evidence="2">
    <location>
        <begin position="1"/>
        <end position="21"/>
    </location>
</feature>
<evidence type="ECO:0000256" key="2">
    <source>
        <dbReference type="SAM" id="SignalP"/>
    </source>
</evidence>
<keyword evidence="5" id="KW-1185">Reference proteome</keyword>
<dbReference type="InterPro" id="IPR011250">
    <property type="entry name" value="OMP/PagP_B-barrel"/>
</dbReference>
<dbReference type="Proteomes" id="UP001440612">
    <property type="component" value="Chromosome"/>
</dbReference>
<dbReference type="EMBL" id="CP150951">
    <property type="protein sequence ID" value="WZC47944.1"/>
    <property type="molecule type" value="Genomic_DNA"/>
</dbReference>
<feature type="domain" description="Outer membrane protein beta-barrel" evidence="3">
    <location>
        <begin position="8"/>
        <end position="185"/>
    </location>
</feature>
<dbReference type="InterPro" id="IPR027385">
    <property type="entry name" value="Beta-barrel_OMP"/>
</dbReference>
<dbReference type="RefSeq" id="WP_341366064.1">
    <property type="nucleotide sequence ID" value="NZ_CP150951.2"/>
</dbReference>
<organism evidence="4 5">
    <name type="scientific">Yoonia phaeophyticola</name>
    <dbReference type="NCBI Taxonomy" id="3137369"/>
    <lineage>
        <taxon>Bacteria</taxon>
        <taxon>Pseudomonadati</taxon>
        <taxon>Pseudomonadota</taxon>
        <taxon>Alphaproteobacteria</taxon>
        <taxon>Rhodobacterales</taxon>
        <taxon>Paracoccaceae</taxon>
        <taxon>Yoonia</taxon>
    </lineage>
</organism>
<feature type="chain" id="PRO_5045624629" evidence="2">
    <location>
        <begin position="22"/>
        <end position="185"/>
    </location>
</feature>
<dbReference type="SUPFAM" id="SSF56925">
    <property type="entry name" value="OMPA-like"/>
    <property type="match status" value="1"/>
</dbReference>
<evidence type="ECO:0000313" key="5">
    <source>
        <dbReference type="Proteomes" id="UP001440612"/>
    </source>
</evidence>
<dbReference type="Pfam" id="PF13505">
    <property type="entry name" value="OMP_b-brl"/>
    <property type="match status" value="1"/>
</dbReference>
<accession>A0ABZ2V0G5</accession>
<protein>
    <submittedName>
        <fullName evidence="4">Outer membrane protein</fullName>
    </submittedName>
</protein>
<gene>
    <name evidence="4" type="ORF">AABB29_13745</name>
</gene>
<evidence type="ECO:0000259" key="3">
    <source>
        <dbReference type="Pfam" id="PF13505"/>
    </source>
</evidence>